<dbReference type="PANTHER" id="PTHR30151:SF25">
    <property type="entry name" value="TAURINE TRANSPORT SYSTEM PERMEASE PROTEIN TAUC"/>
    <property type="match status" value="1"/>
</dbReference>
<evidence type="ECO:0000256" key="1">
    <source>
        <dbReference type="ARBA" id="ARBA00004651"/>
    </source>
</evidence>
<dbReference type="RefSeq" id="WP_092920102.1">
    <property type="nucleotide sequence ID" value="NZ_FOYN01000001.1"/>
</dbReference>
<feature type="transmembrane region" description="Helical" evidence="7">
    <location>
        <begin position="73"/>
        <end position="97"/>
    </location>
</feature>
<dbReference type="Pfam" id="PF00528">
    <property type="entry name" value="BPD_transp_1"/>
    <property type="match status" value="1"/>
</dbReference>
<evidence type="ECO:0000256" key="5">
    <source>
        <dbReference type="ARBA" id="ARBA00022989"/>
    </source>
</evidence>
<keyword evidence="2 7" id="KW-0813">Transport</keyword>
<dbReference type="PROSITE" id="PS50928">
    <property type="entry name" value="ABC_TM1"/>
    <property type="match status" value="1"/>
</dbReference>
<dbReference type="STRING" id="35743.SAMN04487937_0606"/>
<evidence type="ECO:0000256" key="4">
    <source>
        <dbReference type="ARBA" id="ARBA00022692"/>
    </source>
</evidence>
<dbReference type="GO" id="GO:0005886">
    <property type="term" value="C:plasma membrane"/>
    <property type="evidence" value="ECO:0007669"/>
    <property type="project" value="UniProtKB-SubCell"/>
</dbReference>
<evidence type="ECO:0000313" key="9">
    <source>
        <dbReference type="EMBL" id="SFR30776.1"/>
    </source>
</evidence>
<reference evidence="10" key="1">
    <citation type="submission" date="2016-10" db="EMBL/GenBank/DDBJ databases">
        <authorList>
            <person name="Varghese N."/>
            <person name="Submissions S."/>
        </authorList>
    </citation>
    <scope>NUCLEOTIDE SEQUENCE [LARGE SCALE GENOMIC DNA]</scope>
    <source>
        <strain evidence="10">RD 26</strain>
    </source>
</reference>
<organism evidence="9 10">
    <name type="scientific">Halorubrum sodomense</name>
    <dbReference type="NCBI Taxonomy" id="35743"/>
    <lineage>
        <taxon>Archaea</taxon>
        <taxon>Methanobacteriati</taxon>
        <taxon>Methanobacteriota</taxon>
        <taxon>Stenosarchaea group</taxon>
        <taxon>Halobacteria</taxon>
        <taxon>Halobacteriales</taxon>
        <taxon>Haloferacaceae</taxon>
        <taxon>Halorubrum</taxon>
    </lineage>
</organism>
<proteinExistence type="inferred from homology"/>
<sequence length="259" mass="27744">MATRDRKRYGSELVGESGRLLPAVGLLGGLAVWWAVTALGSGIITNFAPAAAFAVLADLVVSPAFYDHVFVSVYRFAVALALSLTVGLPIGLVVGYFGAAEKATTVLFQFMRMISPLAWFPIAIIVFGVGTRSAVFIMFMAGVWPVVLNTAHGVATIEDDWITVGESLGGDTRALLRRVVVPAVIPDMLTGVRLSIGILWIILVPAEMLGVNTGLGYLILDARDRFAYAEIPAVMLVIGTIGFALDAAVRRLHARRTWE</sequence>
<evidence type="ECO:0000256" key="7">
    <source>
        <dbReference type="RuleBase" id="RU363032"/>
    </source>
</evidence>
<feature type="transmembrane region" description="Helical" evidence="7">
    <location>
        <begin position="198"/>
        <end position="220"/>
    </location>
</feature>
<feature type="transmembrane region" description="Helical" evidence="7">
    <location>
        <begin position="117"/>
        <end position="139"/>
    </location>
</feature>
<feature type="transmembrane region" description="Helical" evidence="7">
    <location>
        <begin position="20"/>
        <end position="41"/>
    </location>
</feature>
<dbReference type="SUPFAM" id="SSF161098">
    <property type="entry name" value="MetI-like"/>
    <property type="match status" value="1"/>
</dbReference>
<keyword evidence="10" id="KW-1185">Reference proteome</keyword>
<keyword evidence="5 7" id="KW-1133">Transmembrane helix</keyword>
<keyword evidence="6 7" id="KW-0472">Membrane</keyword>
<dbReference type="PANTHER" id="PTHR30151">
    <property type="entry name" value="ALKANE SULFONATE ABC TRANSPORTER-RELATED, MEMBRANE SUBUNIT"/>
    <property type="match status" value="1"/>
</dbReference>
<evidence type="ECO:0000259" key="8">
    <source>
        <dbReference type="PROSITE" id="PS50928"/>
    </source>
</evidence>
<dbReference type="OrthoDB" id="50379at2157"/>
<feature type="transmembrane region" description="Helical" evidence="7">
    <location>
        <begin position="226"/>
        <end position="249"/>
    </location>
</feature>
<evidence type="ECO:0000256" key="3">
    <source>
        <dbReference type="ARBA" id="ARBA00022475"/>
    </source>
</evidence>
<comment type="similarity">
    <text evidence="7">Belongs to the binding-protein-dependent transport system permease family.</text>
</comment>
<dbReference type="InterPro" id="IPR035906">
    <property type="entry name" value="MetI-like_sf"/>
</dbReference>
<dbReference type="Gene3D" id="1.10.3720.10">
    <property type="entry name" value="MetI-like"/>
    <property type="match status" value="1"/>
</dbReference>
<dbReference type="GO" id="GO:0010438">
    <property type="term" value="P:cellular response to sulfur starvation"/>
    <property type="evidence" value="ECO:0007669"/>
    <property type="project" value="TreeGrafter"/>
</dbReference>
<comment type="subcellular location">
    <subcellularLocation>
        <location evidence="1 7">Cell membrane</location>
        <topology evidence="1 7">Multi-pass membrane protein</topology>
    </subcellularLocation>
</comment>
<evidence type="ECO:0000256" key="6">
    <source>
        <dbReference type="ARBA" id="ARBA00023136"/>
    </source>
</evidence>
<gene>
    <name evidence="9" type="ORF">SAMN04487937_0606</name>
</gene>
<dbReference type="GO" id="GO:0055085">
    <property type="term" value="P:transmembrane transport"/>
    <property type="evidence" value="ECO:0007669"/>
    <property type="project" value="InterPro"/>
</dbReference>
<dbReference type="Proteomes" id="UP000198932">
    <property type="component" value="Unassembled WGS sequence"/>
</dbReference>
<name>A0A1I6FLE7_HALSD</name>
<feature type="transmembrane region" description="Helical" evidence="7">
    <location>
        <begin position="47"/>
        <end position="66"/>
    </location>
</feature>
<evidence type="ECO:0000313" key="10">
    <source>
        <dbReference type="Proteomes" id="UP000198932"/>
    </source>
</evidence>
<dbReference type="InterPro" id="IPR000515">
    <property type="entry name" value="MetI-like"/>
</dbReference>
<accession>A0A1I6FLE7</accession>
<keyword evidence="3" id="KW-1003">Cell membrane</keyword>
<dbReference type="AlphaFoldDB" id="A0A1I6FLE7"/>
<keyword evidence="4 7" id="KW-0812">Transmembrane</keyword>
<evidence type="ECO:0000256" key="2">
    <source>
        <dbReference type="ARBA" id="ARBA00022448"/>
    </source>
</evidence>
<protein>
    <submittedName>
        <fullName evidence="9">NitT/TauT family transport system permease protein</fullName>
    </submittedName>
</protein>
<feature type="domain" description="ABC transmembrane type-1" evidence="8">
    <location>
        <begin position="69"/>
        <end position="249"/>
    </location>
</feature>
<dbReference type="EMBL" id="FOYN01000001">
    <property type="protein sequence ID" value="SFR30776.1"/>
    <property type="molecule type" value="Genomic_DNA"/>
</dbReference>
<dbReference type="CDD" id="cd06261">
    <property type="entry name" value="TM_PBP2"/>
    <property type="match status" value="1"/>
</dbReference>